<keyword evidence="3" id="KW-1185">Reference proteome</keyword>
<gene>
    <name evidence="2" type="ORF">O3P69_000291</name>
</gene>
<feature type="signal peptide" evidence="1">
    <location>
        <begin position="1"/>
        <end position="17"/>
    </location>
</feature>
<evidence type="ECO:0000256" key="1">
    <source>
        <dbReference type="SAM" id="SignalP"/>
    </source>
</evidence>
<dbReference type="Proteomes" id="UP001487740">
    <property type="component" value="Unassembled WGS sequence"/>
</dbReference>
<name>A0AAW0UZN9_SCYPA</name>
<evidence type="ECO:0000313" key="3">
    <source>
        <dbReference type="Proteomes" id="UP001487740"/>
    </source>
</evidence>
<accession>A0AAW0UZN9</accession>
<protein>
    <recommendedName>
        <fullName evidence="4">Secreted protein</fullName>
    </recommendedName>
</protein>
<dbReference type="EMBL" id="JARAKH010000005">
    <property type="protein sequence ID" value="KAK8404122.1"/>
    <property type="molecule type" value="Genomic_DNA"/>
</dbReference>
<sequence>MQGWRLLSLSGVVVTRAALSVHYSRSVLFSHGIRTRPQEHDVKCSIELNEGDARDVSDVNNSAECTLRKYFFRTFAKYVRVPSLRSPLCTRS</sequence>
<keyword evidence="1" id="KW-0732">Signal</keyword>
<evidence type="ECO:0008006" key="4">
    <source>
        <dbReference type="Google" id="ProtNLM"/>
    </source>
</evidence>
<feature type="chain" id="PRO_5043945730" description="Secreted protein" evidence="1">
    <location>
        <begin position="18"/>
        <end position="92"/>
    </location>
</feature>
<organism evidence="2 3">
    <name type="scientific">Scylla paramamosain</name>
    <name type="common">Mud crab</name>
    <dbReference type="NCBI Taxonomy" id="85552"/>
    <lineage>
        <taxon>Eukaryota</taxon>
        <taxon>Metazoa</taxon>
        <taxon>Ecdysozoa</taxon>
        <taxon>Arthropoda</taxon>
        <taxon>Crustacea</taxon>
        <taxon>Multicrustacea</taxon>
        <taxon>Malacostraca</taxon>
        <taxon>Eumalacostraca</taxon>
        <taxon>Eucarida</taxon>
        <taxon>Decapoda</taxon>
        <taxon>Pleocyemata</taxon>
        <taxon>Brachyura</taxon>
        <taxon>Eubrachyura</taxon>
        <taxon>Portunoidea</taxon>
        <taxon>Portunidae</taxon>
        <taxon>Portuninae</taxon>
        <taxon>Scylla</taxon>
    </lineage>
</organism>
<comment type="caution">
    <text evidence="2">The sequence shown here is derived from an EMBL/GenBank/DDBJ whole genome shotgun (WGS) entry which is preliminary data.</text>
</comment>
<evidence type="ECO:0000313" key="2">
    <source>
        <dbReference type="EMBL" id="KAK8404122.1"/>
    </source>
</evidence>
<reference evidence="2 3" key="1">
    <citation type="submission" date="2023-03" db="EMBL/GenBank/DDBJ databases">
        <title>High-quality genome of Scylla paramamosain provides insights in environmental adaptation.</title>
        <authorList>
            <person name="Zhang L."/>
        </authorList>
    </citation>
    <scope>NUCLEOTIDE SEQUENCE [LARGE SCALE GENOMIC DNA]</scope>
    <source>
        <strain evidence="2">LZ_2023a</strain>
        <tissue evidence="2">Muscle</tissue>
    </source>
</reference>
<proteinExistence type="predicted"/>
<dbReference type="AlphaFoldDB" id="A0AAW0UZN9"/>